<feature type="region of interest" description="Disordered" evidence="7">
    <location>
        <begin position="347"/>
        <end position="375"/>
    </location>
</feature>
<dbReference type="InterPro" id="IPR010920">
    <property type="entry name" value="LSM_dom_sf"/>
</dbReference>
<comment type="subcellular location">
    <subcellularLocation>
        <location evidence="1">Cell membrane</location>
        <topology evidence="1">Multi-pass membrane protein</topology>
    </subcellularLocation>
</comment>
<dbReference type="Gene3D" id="2.30.30.60">
    <property type="match status" value="1"/>
</dbReference>
<keyword evidence="5 8" id="KW-1133">Transmembrane helix</keyword>
<dbReference type="SUPFAM" id="SSF82689">
    <property type="entry name" value="Mechanosensitive channel protein MscS (YggB), C-terminal domain"/>
    <property type="match status" value="1"/>
</dbReference>
<evidence type="ECO:0000256" key="3">
    <source>
        <dbReference type="ARBA" id="ARBA00022475"/>
    </source>
</evidence>
<keyword evidence="6 8" id="KW-0472">Membrane</keyword>
<proteinExistence type="inferred from homology"/>
<dbReference type="Proteomes" id="UP000481033">
    <property type="component" value="Unassembled WGS sequence"/>
</dbReference>
<keyword evidence="4 8" id="KW-0812">Transmembrane</keyword>
<dbReference type="InterPro" id="IPR049278">
    <property type="entry name" value="MS_channel_C"/>
</dbReference>
<dbReference type="Gene3D" id="3.30.70.100">
    <property type="match status" value="1"/>
</dbReference>
<dbReference type="InterPro" id="IPR011066">
    <property type="entry name" value="MscS_channel_C_sf"/>
</dbReference>
<evidence type="ECO:0000259" key="9">
    <source>
        <dbReference type="Pfam" id="PF00924"/>
    </source>
</evidence>
<dbReference type="Pfam" id="PF00924">
    <property type="entry name" value="MS_channel_2nd"/>
    <property type="match status" value="1"/>
</dbReference>
<keyword evidence="3" id="KW-1003">Cell membrane</keyword>
<dbReference type="GO" id="GO:0055085">
    <property type="term" value="P:transmembrane transport"/>
    <property type="evidence" value="ECO:0007669"/>
    <property type="project" value="InterPro"/>
</dbReference>
<dbReference type="PANTHER" id="PTHR30566:SF25">
    <property type="entry name" value="INNER MEMBRANE PROTEIN"/>
    <property type="match status" value="1"/>
</dbReference>
<organism evidence="12 13">
    <name type="scientific">Adonisia turfae CCMR0081</name>
    <dbReference type="NCBI Taxonomy" id="2292702"/>
    <lineage>
        <taxon>Bacteria</taxon>
        <taxon>Bacillati</taxon>
        <taxon>Cyanobacteriota</taxon>
        <taxon>Adonisia</taxon>
        <taxon>Adonisia turfae</taxon>
    </lineage>
</organism>
<feature type="domain" description="Mechanosensitive ion channel MscS C-terminal" evidence="10">
    <location>
        <begin position="251"/>
        <end position="335"/>
    </location>
</feature>
<dbReference type="Pfam" id="PF21082">
    <property type="entry name" value="MS_channel_3rd"/>
    <property type="match status" value="1"/>
</dbReference>
<reference evidence="12 13" key="1">
    <citation type="journal article" date="2020" name="Microb. Ecol.">
        <title>Ecogenomics of the Marine Benthic Filamentous Cyanobacterium Adonisia.</title>
        <authorList>
            <person name="Walter J.M."/>
            <person name="Coutinho F.H."/>
            <person name="Leomil L."/>
            <person name="Hargreaves P.I."/>
            <person name="Campeao M.E."/>
            <person name="Vieira V.V."/>
            <person name="Silva B.S."/>
            <person name="Fistarol G.O."/>
            <person name="Salomon P.S."/>
            <person name="Sawabe T."/>
            <person name="Mino S."/>
            <person name="Hosokawa M."/>
            <person name="Miyashita H."/>
            <person name="Maruyama F."/>
            <person name="van Verk M.C."/>
            <person name="Dutilh B.E."/>
            <person name="Thompson C.C."/>
            <person name="Thompson F.L."/>
        </authorList>
    </citation>
    <scope>NUCLEOTIDE SEQUENCE [LARGE SCALE GENOMIC DNA]</scope>
    <source>
        <strain evidence="12 13">CCMR0081</strain>
    </source>
</reference>
<sequence>MSAALNVITITNIISVVVPIVIILGAFFLGIIVERQGLNRLQALSSRIGWGGADVIISSLKGLILFWFTIGGIFAAILTLPIDNNLFLTIQRCLLVAAIASGTLIVARLSVGFVRYFSETKGAGNLTSLFEMLTQIVIFTFGVLITLQSLGIAITPLLTALGIGGVSLGLAFQSTLTNFLSGLNLATSNKLRVGDFIQLDSGEEGYVVDIAWRHTILQDIRDNMVVVPNTRILNNVFKNYGLPDKEALIILEVGISYDTDLEKVEQVALEIANEVMNDVVGGVPNSDPWIRFKEFGYFAITMTVYLRIREYFDHLVVRHEFIKRLHKRFRNENIPMPFPIQTSLIPIPHEQTPTPKRSALSHDGLPDLPFLNDEQ</sequence>
<evidence type="ECO:0000259" key="11">
    <source>
        <dbReference type="Pfam" id="PF21088"/>
    </source>
</evidence>
<dbReference type="AlphaFoldDB" id="A0A6M0RHY9"/>
<feature type="transmembrane region" description="Helical" evidence="8">
    <location>
        <begin position="12"/>
        <end position="33"/>
    </location>
</feature>
<dbReference type="PANTHER" id="PTHR30566">
    <property type="entry name" value="YNAI-RELATED MECHANOSENSITIVE ION CHANNEL"/>
    <property type="match status" value="1"/>
</dbReference>
<dbReference type="Gene3D" id="1.10.287.1260">
    <property type="match status" value="1"/>
</dbReference>
<feature type="domain" description="Mechanosensitive ion channel transmembrane helices 2/3" evidence="11">
    <location>
        <begin position="134"/>
        <end position="173"/>
    </location>
</feature>
<dbReference type="SUPFAM" id="SSF82861">
    <property type="entry name" value="Mechanosensitive channel protein MscS (YggB), transmembrane region"/>
    <property type="match status" value="1"/>
</dbReference>
<dbReference type="GO" id="GO:0005886">
    <property type="term" value="C:plasma membrane"/>
    <property type="evidence" value="ECO:0007669"/>
    <property type="project" value="UniProtKB-SubCell"/>
</dbReference>
<dbReference type="RefSeq" id="WP_163697372.1">
    <property type="nucleotide sequence ID" value="NZ_QXHD01000004.1"/>
</dbReference>
<accession>A0A6M0RHY9</accession>
<feature type="transmembrane region" description="Helical" evidence="8">
    <location>
        <begin position="153"/>
        <end position="172"/>
    </location>
</feature>
<evidence type="ECO:0000313" key="13">
    <source>
        <dbReference type="Proteomes" id="UP000481033"/>
    </source>
</evidence>
<dbReference type="Pfam" id="PF21088">
    <property type="entry name" value="MS_channel_1st"/>
    <property type="match status" value="1"/>
</dbReference>
<keyword evidence="13" id="KW-1185">Reference proteome</keyword>
<evidence type="ECO:0000313" key="12">
    <source>
        <dbReference type="EMBL" id="NEZ55483.1"/>
    </source>
</evidence>
<comment type="similarity">
    <text evidence="2">Belongs to the MscS (TC 1.A.23) family.</text>
</comment>
<evidence type="ECO:0000256" key="1">
    <source>
        <dbReference type="ARBA" id="ARBA00004651"/>
    </source>
</evidence>
<dbReference type="EMBL" id="QXHD01000004">
    <property type="protein sequence ID" value="NEZ55483.1"/>
    <property type="molecule type" value="Genomic_DNA"/>
</dbReference>
<dbReference type="InterPro" id="IPR049142">
    <property type="entry name" value="MS_channel_1st"/>
</dbReference>
<evidence type="ECO:0000256" key="7">
    <source>
        <dbReference type="SAM" id="MobiDB-lite"/>
    </source>
</evidence>
<feature type="transmembrane region" description="Helical" evidence="8">
    <location>
        <begin position="94"/>
        <end position="117"/>
    </location>
</feature>
<dbReference type="SUPFAM" id="SSF50182">
    <property type="entry name" value="Sm-like ribonucleoproteins"/>
    <property type="match status" value="1"/>
</dbReference>
<dbReference type="InterPro" id="IPR011014">
    <property type="entry name" value="MscS_channel_TM-2"/>
</dbReference>
<evidence type="ECO:0000256" key="8">
    <source>
        <dbReference type="SAM" id="Phobius"/>
    </source>
</evidence>
<comment type="caution">
    <text evidence="12">The sequence shown here is derived from an EMBL/GenBank/DDBJ whole genome shotgun (WGS) entry which is preliminary data.</text>
</comment>
<evidence type="ECO:0000256" key="5">
    <source>
        <dbReference type="ARBA" id="ARBA00022989"/>
    </source>
</evidence>
<evidence type="ECO:0000256" key="2">
    <source>
        <dbReference type="ARBA" id="ARBA00008017"/>
    </source>
</evidence>
<protein>
    <submittedName>
        <fullName evidence="12">Mechanosensitive ion channel family protein</fullName>
    </submittedName>
</protein>
<feature type="transmembrane region" description="Helical" evidence="8">
    <location>
        <begin position="129"/>
        <end position="147"/>
    </location>
</feature>
<feature type="domain" description="Mechanosensitive ion channel MscS" evidence="9">
    <location>
        <begin position="175"/>
        <end position="240"/>
    </location>
</feature>
<evidence type="ECO:0000256" key="4">
    <source>
        <dbReference type="ARBA" id="ARBA00022692"/>
    </source>
</evidence>
<feature type="transmembrane region" description="Helical" evidence="8">
    <location>
        <begin position="63"/>
        <end position="82"/>
    </location>
</feature>
<evidence type="ECO:0000256" key="6">
    <source>
        <dbReference type="ARBA" id="ARBA00023136"/>
    </source>
</evidence>
<dbReference type="InterPro" id="IPR023408">
    <property type="entry name" value="MscS_beta-dom_sf"/>
</dbReference>
<dbReference type="InterPro" id="IPR006685">
    <property type="entry name" value="MscS_channel_2nd"/>
</dbReference>
<evidence type="ECO:0000259" key="10">
    <source>
        <dbReference type="Pfam" id="PF21082"/>
    </source>
</evidence>
<name>A0A6M0RHY9_9CYAN</name>
<gene>
    <name evidence="12" type="ORF">DXZ20_07300</name>
</gene>